<dbReference type="InterPro" id="IPR006311">
    <property type="entry name" value="TAT_signal"/>
</dbReference>
<keyword evidence="2" id="KW-1185">Reference proteome</keyword>
<dbReference type="PROSITE" id="PS51318">
    <property type="entry name" value="TAT"/>
    <property type="match status" value="1"/>
</dbReference>
<dbReference type="EMBL" id="JACCBM010000001">
    <property type="protein sequence ID" value="NYD68916.1"/>
    <property type="molecule type" value="Genomic_DNA"/>
</dbReference>
<protein>
    <submittedName>
        <fullName evidence="1">Uncharacterized protein</fullName>
    </submittedName>
</protein>
<accession>A0A852S9K3</accession>
<proteinExistence type="predicted"/>
<evidence type="ECO:0000313" key="1">
    <source>
        <dbReference type="EMBL" id="NYD68916.1"/>
    </source>
</evidence>
<name>A0A852S9K3_9MICO</name>
<dbReference type="AlphaFoldDB" id="A0A852S9K3"/>
<organism evidence="1 2">
    <name type="scientific">Herbiconiux flava</name>
    <dbReference type="NCBI Taxonomy" id="881268"/>
    <lineage>
        <taxon>Bacteria</taxon>
        <taxon>Bacillati</taxon>
        <taxon>Actinomycetota</taxon>
        <taxon>Actinomycetes</taxon>
        <taxon>Micrococcales</taxon>
        <taxon>Microbacteriaceae</taxon>
        <taxon>Herbiconiux</taxon>
    </lineage>
</organism>
<comment type="caution">
    <text evidence="1">The sequence shown here is derived from an EMBL/GenBank/DDBJ whole genome shotgun (WGS) entry which is preliminary data.</text>
</comment>
<dbReference type="RefSeq" id="WP_179546347.1">
    <property type="nucleotide sequence ID" value="NZ_BSEW01000001.1"/>
</dbReference>
<dbReference type="Proteomes" id="UP000549913">
    <property type="component" value="Unassembled WGS sequence"/>
</dbReference>
<gene>
    <name evidence="1" type="ORF">BJ984_000074</name>
</gene>
<evidence type="ECO:0000313" key="2">
    <source>
        <dbReference type="Proteomes" id="UP000549913"/>
    </source>
</evidence>
<reference evidence="1 2" key="1">
    <citation type="submission" date="2020-07" db="EMBL/GenBank/DDBJ databases">
        <title>Sequencing the genomes of 1000 actinobacteria strains.</title>
        <authorList>
            <person name="Klenk H.-P."/>
        </authorList>
    </citation>
    <scope>NUCLEOTIDE SEQUENCE [LARGE SCALE GENOMIC DNA]</scope>
    <source>
        <strain evidence="1 2">DSM 26474</strain>
    </source>
</reference>
<sequence length="184" mass="18335">MTVTPPHDSDTTFTGDHRGLTRRQVTTAAAWAAPVIALAVATPLAAASDPVESPTAYVSGAINATGTSSTARTATYSGGSLNFDSAGVSGVDSGNLTLVVSSTRAGWTTSTDIPAVYQAAGWTLVSASPDGTVFGFSHAPISNGQSVSMPGVTWSAPVGSAKPIIAISISSDSDDVSALGLTFS</sequence>